<gene>
    <name evidence="1" type="ORF">PAT3040_07018</name>
</gene>
<name>A0A2R5F050_9BACL</name>
<keyword evidence="2" id="KW-1185">Reference proteome</keyword>
<evidence type="ECO:0000313" key="1">
    <source>
        <dbReference type="EMBL" id="GBG12157.1"/>
    </source>
</evidence>
<dbReference type="Gene3D" id="2.60.40.790">
    <property type="match status" value="1"/>
</dbReference>
<dbReference type="Proteomes" id="UP000245202">
    <property type="component" value="Unassembled WGS sequence"/>
</dbReference>
<evidence type="ECO:0008006" key="3">
    <source>
        <dbReference type="Google" id="ProtNLM"/>
    </source>
</evidence>
<dbReference type="AlphaFoldDB" id="A0A2R5F050"/>
<dbReference type="EMBL" id="BDQX01000458">
    <property type="protein sequence ID" value="GBG12157.1"/>
    <property type="molecule type" value="Genomic_DNA"/>
</dbReference>
<sequence length="141" mass="16475">MASRWEELERWMEGQHLPKGFEVIREPDWVEKFVRGLMTKALPEASEVIKGKDTPGITETEQSITVQFRLPPGARRGDIGLYVREDRLRIIDRESGNRTMVPLPVLVQPKVCQAAVKSGILYIKLRKRRASKQYMEHYIRW</sequence>
<evidence type="ECO:0000313" key="2">
    <source>
        <dbReference type="Proteomes" id="UP000245202"/>
    </source>
</evidence>
<proteinExistence type="predicted"/>
<dbReference type="SUPFAM" id="SSF49764">
    <property type="entry name" value="HSP20-like chaperones"/>
    <property type="match status" value="1"/>
</dbReference>
<dbReference type="CDD" id="cd00298">
    <property type="entry name" value="ACD_sHsps_p23-like"/>
    <property type="match status" value="1"/>
</dbReference>
<dbReference type="RefSeq" id="WP_108996243.1">
    <property type="nucleotide sequence ID" value="NZ_BDQX01000458.1"/>
</dbReference>
<dbReference type="InterPro" id="IPR008978">
    <property type="entry name" value="HSP20-like_chaperone"/>
</dbReference>
<accession>A0A2R5F050</accession>
<protein>
    <recommendedName>
        <fullName evidence="3">ArsA HSP20-like domain-containing protein</fullName>
    </recommendedName>
</protein>
<reference evidence="1 2" key="1">
    <citation type="submission" date="2017-08" db="EMBL/GenBank/DDBJ databases">
        <title>Substantial Increase in Enzyme Production by Combined Drug-Resistance Mutations in Paenibacillus agaridevorans.</title>
        <authorList>
            <person name="Tanaka Y."/>
            <person name="Funane K."/>
            <person name="Hosaka T."/>
            <person name="Shiwa Y."/>
            <person name="Fujita N."/>
            <person name="Miyazaki T."/>
            <person name="Yoshikawa H."/>
            <person name="Murakami K."/>
            <person name="Kasahara K."/>
            <person name="Inaoka T."/>
            <person name="Hiraga Y."/>
            <person name="Ochi K."/>
        </authorList>
    </citation>
    <scope>NUCLEOTIDE SEQUENCE [LARGE SCALE GENOMIC DNA]</scope>
    <source>
        <strain evidence="1 2">T-3040</strain>
    </source>
</reference>
<comment type="caution">
    <text evidence="1">The sequence shown here is derived from an EMBL/GenBank/DDBJ whole genome shotgun (WGS) entry which is preliminary data.</text>
</comment>
<organism evidence="1 2">
    <name type="scientific">Paenibacillus agaridevorans</name>
    <dbReference type="NCBI Taxonomy" id="171404"/>
    <lineage>
        <taxon>Bacteria</taxon>
        <taxon>Bacillati</taxon>
        <taxon>Bacillota</taxon>
        <taxon>Bacilli</taxon>
        <taxon>Bacillales</taxon>
        <taxon>Paenibacillaceae</taxon>
        <taxon>Paenibacillus</taxon>
    </lineage>
</organism>